<evidence type="ECO:0000313" key="2">
    <source>
        <dbReference type="Proteomes" id="UP001152803"/>
    </source>
</evidence>
<reference evidence="1" key="1">
    <citation type="journal article" date="2023" name="Science">
        <title>Genome structures resolve the early diversification of teleost fishes.</title>
        <authorList>
            <person name="Parey E."/>
            <person name="Louis A."/>
            <person name="Montfort J."/>
            <person name="Bouchez O."/>
            <person name="Roques C."/>
            <person name="Iampietro C."/>
            <person name="Lluch J."/>
            <person name="Castinel A."/>
            <person name="Donnadieu C."/>
            <person name="Desvignes T."/>
            <person name="Floi Bucao C."/>
            <person name="Jouanno E."/>
            <person name="Wen M."/>
            <person name="Mejri S."/>
            <person name="Dirks R."/>
            <person name="Jansen H."/>
            <person name="Henkel C."/>
            <person name="Chen W.J."/>
            <person name="Zahm M."/>
            <person name="Cabau C."/>
            <person name="Klopp C."/>
            <person name="Thompson A.W."/>
            <person name="Robinson-Rechavi M."/>
            <person name="Braasch I."/>
            <person name="Lecointre G."/>
            <person name="Bobe J."/>
            <person name="Postlethwait J.H."/>
            <person name="Berthelot C."/>
            <person name="Roest Crollius H."/>
            <person name="Guiguen Y."/>
        </authorList>
    </citation>
    <scope>NUCLEOTIDE SEQUENCE</scope>
    <source>
        <strain evidence="1">Concon-B</strain>
    </source>
</reference>
<evidence type="ECO:0000313" key="1">
    <source>
        <dbReference type="EMBL" id="KAJ8256228.1"/>
    </source>
</evidence>
<name>A0A9Q1D2V3_CONCO</name>
<keyword evidence="2" id="KW-1185">Reference proteome</keyword>
<comment type="caution">
    <text evidence="1">The sequence shown here is derived from an EMBL/GenBank/DDBJ whole genome shotgun (WGS) entry which is preliminary data.</text>
</comment>
<dbReference type="AlphaFoldDB" id="A0A9Q1D2V3"/>
<dbReference type="EMBL" id="JAFJMO010000015">
    <property type="protein sequence ID" value="KAJ8256228.1"/>
    <property type="molecule type" value="Genomic_DNA"/>
</dbReference>
<gene>
    <name evidence="1" type="ORF">COCON_G00200920</name>
</gene>
<proteinExistence type="predicted"/>
<dbReference type="Proteomes" id="UP001152803">
    <property type="component" value="Unassembled WGS sequence"/>
</dbReference>
<protein>
    <submittedName>
        <fullName evidence="1">Uncharacterized protein</fullName>
    </submittedName>
</protein>
<organism evidence="1 2">
    <name type="scientific">Conger conger</name>
    <name type="common">Conger eel</name>
    <name type="synonym">Muraena conger</name>
    <dbReference type="NCBI Taxonomy" id="82655"/>
    <lineage>
        <taxon>Eukaryota</taxon>
        <taxon>Metazoa</taxon>
        <taxon>Chordata</taxon>
        <taxon>Craniata</taxon>
        <taxon>Vertebrata</taxon>
        <taxon>Euteleostomi</taxon>
        <taxon>Actinopterygii</taxon>
        <taxon>Neopterygii</taxon>
        <taxon>Teleostei</taxon>
        <taxon>Anguilliformes</taxon>
        <taxon>Congridae</taxon>
        <taxon>Conger</taxon>
    </lineage>
</organism>
<sequence>MDRHGDWYKCCQEGISDHRRTLDDEVKRVNDFLFQNLVTHGRRASTSAPVPSPTSSLCCSQIGLVGRSPPVGLQAARWCRKQGCDHPKGFVCPLRRDL</sequence>
<accession>A0A9Q1D2V3</accession>